<keyword evidence="5 7" id="KW-1133">Transmembrane helix</keyword>
<feature type="transmembrane region" description="Helical" evidence="7">
    <location>
        <begin position="326"/>
        <end position="348"/>
    </location>
</feature>
<feature type="transmembrane region" description="Helical" evidence="7">
    <location>
        <begin position="252"/>
        <end position="274"/>
    </location>
</feature>
<gene>
    <name evidence="9" type="ORF">QJ522_14695</name>
</gene>
<dbReference type="InterPro" id="IPR002656">
    <property type="entry name" value="Acyl_transf_3_dom"/>
</dbReference>
<evidence type="ECO:0000256" key="6">
    <source>
        <dbReference type="ARBA" id="ARBA00023136"/>
    </source>
</evidence>
<dbReference type="Pfam" id="PF01757">
    <property type="entry name" value="Acyl_transf_3"/>
    <property type="match status" value="1"/>
</dbReference>
<dbReference type="PANTHER" id="PTHR40074">
    <property type="entry name" value="O-ACETYLTRANSFERASE WECH"/>
    <property type="match status" value="1"/>
</dbReference>
<feature type="transmembrane region" description="Helical" evidence="7">
    <location>
        <begin position="132"/>
        <end position="152"/>
    </location>
</feature>
<dbReference type="PANTHER" id="PTHR40074:SF2">
    <property type="entry name" value="O-ACETYLTRANSFERASE WECH"/>
    <property type="match status" value="1"/>
</dbReference>
<feature type="transmembrane region" description="Helical" evidence="7">
    <location>
        <begin position="220"/>
        <end position="240"/>
    </location>
</feature>
<feature type="transmembrane region" description="Helical" evidence="7">
    <location>
        <begin position="191"/>
        <end position="208"/>
    </location>
</feature>
<evidence type="ECO:0000313" key="10">
    <source>
        <dbReference type="Proteomes" id="UP001431776"/>
    </source>
</evidence>
<dbReference type="GO" id="GO:0016413">
    <property type="term" value="F:O-acetyltransferase activity"/>
    <property type="evidence" value="ECO:0007669"/>
    <property type="project" value="TreeGrafter"/>
</dbReference>
<dbReference type="EMBL" id="JASCXX010000018">
    <property type="protein sequence ID" value="MDI6450306.1"/>
    <property type="molecule type" value="Genomic_DNA"/>
</dbReference>
<evidence type="ECO:0000256" key="3">
    <source>
        <dbReference type="ARBA" id="ARBA00022475"/>
    </source>
</evidence>
<keyword evidence="10" id="KW-1185">Reference proteome</keyword>
<sequence>MPEGFDVPPERSRSIQYVNVLRVLSIYTVVTAHVVIWLTMATRPFTFNWWLGSGLFYLAHFCIPVFVMISGALLLDDARRESAGQFYRRRMVRVGIPLVVWTVVYLLVRRFVDGEPLSVGLVVQLILTGEPYYHLWFLYMIFGLYLITPALRTFVRCAGQGQRWFVIVLGLVLTNAYFQTDVLLWNNQRSIFTMFVPFIPFYLCGYEIRLIDPKKVPMRYLVLAVVLSALYLAAFSGVFVERAGGVGVRYLFDFFSLPAVFLSIGVFWAAYLWDTGHPPLQGIRRTALEWVASTVMGIYILHPLVLIVMRETLGKRAGNADGPRDFLAGIVVVPLVTFVVCYLVTSLLMNIPLLKRTVC</sequence>
<accession>A0AAW6TX69</accession>
<dbReference type="Proteomes" id="UP001431776">
    <property type="component" value="Unassembled WGS sequence"/>
</dbReference>
<dbReference type="GO" id="GO:0009246">
    <property type="term" value="P:enterobacterial common antigen biosynthetic process"/>
    <property type="evidence" value="ECO:0007669"/>
    <property type="project" value="TreeGrafter"/>
</dbReference>
<dbReference type="GO" id="GO:0005886">
    <property type="term" value="C:plasma membrane"/>
    <property type="evidence" value="ECO:0007669"/>
    <property type="project" value="UniProtKB-SubCell"/>
</dbReference>
<evidence type="ECO:0000256" key="7">
    <source>
        <dbReference type="SAM" id="Phobius"/>
    </source>
</evidence>
<protein>
    <submittedName>
        <fullName evidence="9">Acyltransferase family protein</fullName>
    </submittedName>
</protein>
<proteinExistence type="inferred from homology"/>
<evidence type="ECO:0000256" key="1">
    <source>
        <dbReference type="ARBA" id="ARBA00004651"/>
    </source>
</evidence>
<evidence type="ECO:0000256" key="2">
    <source>
        <dbReference type="ARBA" id="ARBA00007400"/>
    </source>
</evidence>
<keyword evidence="6 7" id="KW-0472">Membrane</keyword>
<comment type="similarity">
    <text evidence="2">Belongs to the acyltransferase 3 family.</text>
</comment>
<keyword evidence="9" id="KW-0012">Acyltransferase</keyword>
<feature type="transmembrane region" description="Helical" evidence="7">
    <location>
        <begin position="94"/>
        <end position="112"/>
    </location>
</feature>
<feature type="transmembrane region" description="Helical" evidence="7">
    <location>
        <begin position="164"/>
        <end position="185"/>
    </location>
</feature>
<keyword evidence="9" id="KW-0808">Transferase</keyword>
<keyword evidence="4 7" id="KW-0812">Transmembrane</keyword>
<dbReference type="AlphaFoldDB" id="A0AAW6TX69"/>
<dbReference type="RefSeq" id="WP_349245714.1">
    <property type="nucleotide sequence ID" value="NZ_JASCXX010000018.1"/>
</dbReference>
<evidence type="ECO:0000259" key="8">
    <source>
        <dbReference type="Pfam" id="PF01757"/>
    </source>
</evidence>
<evidence type="ECO:0000313" key="9">
    <source>
        <dbReference type="EMBL" id="MDI6450306.1"/>
    </source>
</evidence>
<comment type="subcellular location">
    <subcellularLocation>
        <location evidence="1">Cell membrane</location>
        <topology evidence="1">Multi-pass membrane protein</topology>
    </subcellularLocation>
</comment>
<organism evidence="9 10">
    <name type="scientific">Anaerobaca lacustris</name>
    <dbReference type="NCBI Taxonomy" id="3044600"/>
    <lineage>
        <taxon>Bacteria</taxon>
        <taxon>Pseudomonadati</taxon>
        <taxon>Planctomycetota</taxon>
        <taxon>Phycisphaerae</taxon>
        <taxon>Sedimentisphaerales</taxon>
        <taxon>Anaerobacaceae</taxon>
        <taxon>Anaerobaca</taxon>
    </lineage>
</organism>
<feature type="transmembrane region" description="Helical" evidence="7">
    <location>
        <begin position="20"/>
        <end position="42"/>
    </location>
</feature>
<reference evidence="9" key="1">
    <citation type="submission" date="2023-05" db="EMBL/GenBank/DDBJ databases">
        <title>Anaerotaeda fermentans gen. nov., sp. nov., a novel anaerobic planctomycete of the new family within the order Sedimentisphaerales isolated from Taman Peninsula, Russia.</title>
        <authorList>
            <person name="Khomyakova M.A."/>
            <person name="Merkel A.Y."/>
            <person name="Slobodkin A.I."/>
        </authorList>
    </citation>
    <scope>NUCLEOTIDE SEQUENCE</scope>
    <source>
        <strain evidence="9">M17dextr</strain>
    </source>
</reference>
<comment type="caution">
    <text evidence="9">The sequence shown here is derived from an EMBL/GenBank/DDBJ whole genome shotgun (WGS) entry which is preliminary data.</text>
</comment>
<keyword evidence="3" id="KW-1003">Cell membrane</keyword>
<name>A0AAW6TX69_9BACT</name>
<feature type="transmembrane region" description="Helical" evidence="7">
    <location>
        <begin position="54"/>
        <end position="74"/>
    </location>
</feature>
<feature type="transmembrane region" description="Helical" evidence="7">
    <location>
        <begin position="286"/>
        <end position="306"/>
    </location>
</feature>
<feature type="domain" description="Acyltransferase 3" evidence="8">
    <location>
        <begin position="16"/>
        <end position="344"/>
    </location>
</feature>
<evidence type="ECO:0000256" key="5">
    <source>
        <dbReference type="ARBA" id="ARBA00022989"/>
    </source>
</evidence>
<evidence type="ECO:0000256" key="4">
    <source>
        <dbReference type="ARBA" id="ARBA00022692"/>
    </source>
</evidence>